<evidence type="ECO:0000313" key="3">
    <source>
        <dbReference type="Proteomes" id="UP000296706"/>
    </source>
</evidence>
<feature type="compositionally biased region" description="Basic and acidic residues" evidence="1">
    <location>
        <begin position="48"/>
        <end position="63"/>
    </location>
</feature>
<evidence type="ECO:0000313" key="2">
    <source>
        <dbReference type="EMBL" id="QCC52088.1"/>
    </source>
</evidence>
<name>A0A4D6HG31_9EURY</name>
<evidence type="ECO:0000256" key="1">
    <source>
        <dbReference type="SAM" id="MobiDB-lite"/>
    </source>
</evidence>
<organism evidence="2 3">
    <name type="scientific">Halapricum salinum</name>
    <dbReference type="NCBI Taxonomy" id="1457250"/>
    <lineage>
        <taxon>Archaea</taxon>
        <taxon>Methanobacteriati</taxon>
        <taxon>Methanobacteriota</taxon>
        <taxon>Stenosarchaea group</taxon>
        <taxon>Halobacteria</taxon>
        <taxon>Halobacteriales</taxon>
        <taxon>Haloarculaceae</taxon>
        <taxon>Halapricum</taxon>
    </lineage>
</organism>
<protein>
    <submittedName>
        <fullName evidence="2">Uncharacterized protein</fullName>
    </submittedName>
</protein>
<dbReference type="AlphaFoldDB" id="A0A4D6HG31"/>
<dbReference type="InterPro" id="IPR043858">
    <property type="entry name" value="DUF5820"/>
</dbReference>
<proteinExistence type="predicted"/>
<dbReference type="Proteomes" id="UP000296706">
    <property type="component" value="Chromosome"/>
</dbReference>
<keyword evidence="3" id="KW-1185">Reference proteome</keyword>
<dbReference type="OrthoDB" id="202378at2157"/>
<reference evidence="2 3" key="1">
    <citation type="journal article" date="2019" name="Nat. Commun.">
        <title>A new type of DNA phosphorothioation-based antiviral system in archaea.</title>
        <authorList>
            <person name="Xiong L."/>
            <person name="Liu S."/>
            <person name="Chen S."/>
            <person name="Xiao Y."/>
            <person name="Zhu B."/>
            <person name="Gao Y."/>
            <person name="Zhang Y."/>
            <person name="Chen B."/>
            <person name="Luo J."/>
            <person name="Deng Z."/>
            <person name="Chen X."/>
            <person name="Wang L."/>
            <person name="Chen S."/>
        </authorList>
    </citation>
    <scope>NUCLEOTIDE SEQUENCE [LARGE SCALE GENOMIC DNA]</scope>
    <source>
        <strain evidence="2 3">CBA1105</strain>
    </source>
</reference>
<gene>
    <name evidence="2" type="ORF">DV733_13015</name>
</gene>
<accession>A0A4D6HG31</accession>
<dbReference type="KEGG" id="hsn:DV733_13015"/>
<dbReference type="RefSeq" id="WP_049992417.1">
    <property type="nucleotide sequence ID" value="NZ_CP031310.1"/>
</dbReference>
<dbReference type="EMBL" id="CP031310">
    <property type="protein sequence ID" value="QCC52088.1"/>
    <property type="molecule type" value="Genomic_DNA"/>
</dbReference>
<dbReference type="Pfam" id="PF19137">
    <property type="entry name" value="DUF5820"/>
    <property type="match status" value="1"/>
</dbReference>
<sequence length="129" mass="15053">MDIEDRLPAGWEVWSDERTKVVLVYRPDVFDSEQFPPPCLPTIFLTKGQRDRRPGRNRPHPDDPWFVTLSLEPDVSGPRQRYDNREGAIEGAHQIADEFAAGEYDYRDCYQVPREAYLDRLDELTGREA</sequence>
<feature type="region of interest" description="Disordered" evidence="1">
    <location>
        <begin position="41"/>
        <end position="68"/>
    </location>
</feature>
<dbReference type="GeneID" id="39848798"/>